<dbReference type="Proteomes" id="UP001370490">
    <property type="component" value="Unassembled WGS sequence"/>
</dbReference>
<feature type="compositionally biased region" description="Basic and acidic residues" evidence="5">
    <location>
        <begin position="91"/>
        <end position="107"/>
    </location>
</feature>
<feature type="region of interest" description="Disordered" evidence="5">
    <location>
        <begin position="1"/>
        <end position="418"/>
    </location>
</feature>
<evidence type="ECO:0000256" key="2">
    <source>
        <dbReference type="ARBA" id="ARBA00022884"/>
    </source>
</evidence>
<keyword evidence="1" id="KW-0507">mRNA processing</keyword>
<dbReference type="InterPro" id="IPR000504">
    <property type="entry name" value="RRM_dom"/>
</dbReference>
<dbReference type="EMBL" id="JBAMMX010000012">
    <property type="protein sequence ID" value="KAK6929739.1"/>
    <property type="molecule type" value="Genomic_DNA"/>
</dbReference>
<dbReference type="AlphaFoldDB" id="A0AAN8VAC9"/>
<feature type="compositionally biased region" description="Low complexity" evidence="5">
    <location>
        <begin position="853"/>
        <end position="863"/>
    </location>
</feature>
<name>A0AAN8VAC9_9MAGN</name>
<dbReference type="SUPFAM" id="SSF54928">
    <property type="entry name" value="RNA-binding domain, RBD"/>
    <property type="match status" value="2"/>
</dbReference>
<evidence type="ECO:0000256" key="5">
    <source>
        <dbReference type="SAM" id="MobiDB-lite"/>
    </source>
</evidence>
<dbReference type="PROSITE" id="PS50102">
    <property type="entry name" value="RRM"/>
    <property type="match status" value="1"/>
</dbReference>
<protein>
    <submittedName>
        <fullName evidence="7">RNA recognition motif domain</fullName>
    </submittedName>
</protein>
<feature type="compositionally biased region" description="Basic and acidic residues" evidence="5">
    <location>
        <begin position="1"/>
        <end position="12"/>
    </location>
</feature>
<dbReference type="Gene3D" id="3.30.70.330">
    <property type="match status" value="4"/>
</dbReference>
<comment type="caution">
    <text evidence="7">The sequence shown here is derived from an EMBL/GenBank/DDBJ whole genome shotgun (WGS) entry which is preliminary data.</text>
</comment>
<keyword evidence="8" id="KW-1185">Reference proteome</keyword>
<keyword evidence="3" id="KW-0508">mRNA splicing</keyword>
<evidence type="ECO:0000256" key="3">
    <source>
        <dbReference type="ARBA" id="ARBA00023187"/>
    </source>
</evidence>
<evidence type="ECO:0000259" key="6">
    <source>
        <dbReference type="PROSITE" id="PS50102"/>
    </source>
</evidence>
<proteinExistence type="predicted"/>
<evidence type="ECO:0000256" key="4">
    <source>
        <dbReference type="PROSITE-ProRule" id="PRU00176"/>
    </source>
</evidence>
<dbReference type="GO" id="GO:0008380">
    <property type="term" value="P:RNA splicing"/>
    <property type="evidence" value="ECO:0007669"/>
    <property type="project" value="UniProtKB-KW"/>
</dbReference>
<evidence type="ECO:0000256" key="1">
    <source>
        <dbReference type="ARBA" id="ARBA00022664"/>
    </source>
</evidence>
<dbReference type="Pfam" id="PF00076">
    <property type="entry name" value="RRM_1"/>
    <property type="match status" value="1"/>
</dbReference>
<feature type="compositionally biased region" description="Basic and acidic residues" evidence="5">
    <location>
        <begin position="337"/>
        <end position="355"/>
    </location>
</feature>
<feature type="domain" description="RRM" evidence="6">
    <location>
        <begin position="482"/>
        <end position="565"/>
    </location>
</feature>
<dbReference type="PANTHER" id="PTHR23139">
    <property type="entry name" value="RNA-BINDING PROTEIN"/>
    <property type="match status" value="1"/>
</dbReference>
<organism evidence="7 8">
    <name type="scientific">Dillenia turbinata</name>
    <dbReference type="NCBI Taxonomy" id="194707"/>
    <lineage>
        <taxon>Eukaryota</taxon>
        <taxon>Viridiplantae</taxon>
        <taxon>Streptophyta</taxon>
        <taxon>Embryophyta</taxon>
        <taxon>Tracheophyta</taxon>
        <taxon>Spermatophyta</taxon>
        <taxon>Magnoliopsida</taxon>
        <taxon>eudicotyledons</taxon>
        <taxon>Gunneridae</taxon>
        <taxon>Pentapetalae</taxon>
        <taxon>Dilleniales</taxon>
        <taxon>Dilleniaceae</taxon>
        <taxon>Dillenia</taxon>
    </lineage>
</organism>
<dbReference type="InterPro" id="IPR012677">
    <property type="entry name" value="Nucleotide-bd_a/b_plait_sf"/>
</dbReference>
<dbReference type="GO" id="GO:0006397">
    <property type="term" value="P:mRNA processing"/>
    <property type="evidence" value="ECO:0007669"/>
    <property type="project" value="UniProtKB-KW"/>
</dbReference>
<dbReference type="FunFam" id="3.30.70.330:FF:000879">
    <property type="entry name" value="Splicing factor U2af large subunit A"/>
    <property type="match status" value="1"/>
</dbReference>
<evidence type="ECO:0000313" key="8">
    <source>
        <dbReference type="Proteomes" id="UP001370490"/>
    </source>
</evidence>
<evidence type="ECO:0000313" key="7">
    <source>
        <dbReference type="EMBL" id="KAK6929739.1"/>
    </source>
</evidence>
<accession>A0AAN8VAC9</accession>
<keyword evidence="2 4" id="KW-0694">RNA-binding</keyword>
<feature type="compositionally biased region" description="Basic and acidic residues" evidence="5">
    <location>
        <begin position="115"/>
        <end position="290"/>
    </location>
</feature>
<feature type="compositionally biased region" description="Polar residues" evidence="5">
    <location>
        <begin position="59"/>
        <end position="69"/>
    </location>
</feature>
<dbReference type="InterPro" id="IPR035979">
    <property type="entry name" value="RBD_domain_sf"/>
</dbReference>
<dbReference type="SMART" id="SM00360">
    <property type="entry name" value="RRM"/>
    <property type="match status" value="2"/>
</dbReference>
<reference evidence="7 8" key="1">
    <citation type="submission" date="2023-12" db="EMBL/GenBank/DDBJ databases">
        <title>A high-quality genome assembly for Dillenia turbinata (Dilleniales).</title>
        <authorList>
            <person name="Chanderbali A."/>
        </authorList>
    </citation>
    <scope>NUCLEOTIDE SEQUENCE [LARGE SCALE GENOMIC DNA]</scope>
    <source>
        <strain evidence="7">LSX21</strain>
        <tissue evidence="7">Leaf</tissue>
    </source>
</reference>
<feature type="region of interest" description="Disordered" evidence="5">
    <location>
        <begin position="852"/>
        <end position="871"/>
    </location>
</feature>
<feature type="compositionally biased region" description="Polar residues" evidence="5">
    <location>
        <begin position="13"/>
        <end position="24"/>
    </location>
</feature>
<dbReference type="GO" id="GO:0003723">
    <property type="term" value="F:RNA binding"/>
    <property type="evidence" value="ECO:0007669"/>
    <property type="project" value="UniProtKB-UniRule"/>
</dbReference>
<sequence length="1011" mass="112425">MGRSRREKERNPNSDLSADNSNDGTAARTRPYSYEEIMMRRKNKKLPGDVEGPGEAVNVLQNDSKNTASDVPEPERSHRTEKNSVRGAKKHLVEEHEKGISREEKKSVTGGNSVKGKEEEELHDSERKLKAKPSKDQNNRSHKDSVSDVENHISEELSKNISRGSERKISSKEDDRARGKDEETRDLRSKLKSNLEKYPKKKAEGPKDDKRVDDVGKHDERSRKDSKISSDQKGDERSRKDSKYNSDRKHSRDSVGKDRYGHIKALSETEGKRKQRNEVDEKYRSRDSLKKHNSGSQDHLKELKTKRRRSRSHEHEDRGRRSPSLSPRGHKRSSNQGREHSDWSGRLQSDSDSKRVSSNGIKSNSRRHSGSKSGLGGYSPRKRRSETAIKTPSPSIRSPEKRTAGWDLPPPVSGNNQSGSVFSSLQSSLHTVAMKVQDFPSTIPTATTIARSLSGISSNILPLKSNAAIDTVQLTQATRPMRRLYVENLPASASEKALLELFNDFLVSSGVNHIQGTKPCISCIIHKEKGQAVVEFLTPEDASAALSFDGRSFSGSNIKIRRPKDFLEVATVPIFMQTGAAEKPVVAVDEISDVVLDSPHKIFVGGISKALSSKMLMDIASVFGPLKAFHFQICEDPEEPCAFLEPAVSLLQYIDQSVTLKACAGLNGMKLGGQVLTVVQAFPEAKLEDKSGSPPFYGIPEHAKPLLMKPSQILNLKNVFNLEDLAASSEANIEEVLEDIRLECARFGTIKSVNLVKQQDVTTSLDARKVGKVDKSMESVIVQLDLGFVQINTEGEMTSKNNGHDSVENGRIEPSGNIGGTDDAFQDKSPFVHMKDEQREIGDLNNEIAVEDSSSVDNSISPSQKLHGHKNVKESLEITDSEGSNAVQTTECSDEDRLVAKETKLGKPKEELKFEEANREVIWEEAKIEPAEEVAELENSMGMAIDSTLKINDKEEDFNLNDVFEPGSVLVEYARTEASCMAAHCLYGRLFDDRVIQVEYVNYDLYKGRFP</sequence>
<feature type="compositionally biased region" description="Basic and acidic residues" evidence="5">
    <location>
        <begin position="73"/>
        <end position="84"/>
    </location>
</feature>
<gene>
    <name evidence="7" type="ORF">RJ641_003833</name>
</gene>